<dbReference type="GO" id="GO:0006355">
    <property type="term" value="P:regulation of DNA-templated transcription"/>
    <property type="evidence" value="ECO:0007669"/>
    <property type="project" value="TreeGrafter"/>
</dbReference>
<keyword evidence="2" id="KW-0479">Metal-binding</keyword>
<evidence type="ECO:0000259" key="9">
    <source>
        <dbReference type="PROSITE" id="PS50016"/>
    </source>
</evidence>
<feature type="region of interest" description="Disordered" evidence="8">
    <location>
        <begin position="92"/>
        <end position="116"/>
    </location>
</feature>
<dbReference type="InterPro" id="IPR011011">
    <property type="entry name" value="Znf_FYVE_PHD"/>
</dbReference>
<sequence length="829" mass="97271">MFITLAAPTLHPSAEQFDNPIKYLSSPEIIAVGKKYGILKIRPPQGWQPRFALDRKRFSFHTRLQDLKDLSLINRSRDFFFQGFNNYLKMRGKNPLKSSKNRRRGRKQKHPLTTSDLPKDYDGFLTLIDGQRTHIFDIFNENDFKKYSYLIKDRELLKDLIRYSKYLQNEKKEEPPKFENDLSLRELLENDIGSLADSKNGCVLCHLDSDPSRTLLCDGCDRSFHMSCLDHPLKTIPKSKWFCKDCLDGTNGDYGFEEDYDNIFTLKEFEEDCKEVKDDYCDSHFSENRNPSVDILEKEFWSLVSHPSNDKTSGVEVRYGADIHNEEKDQVSGFPTTENFLVDTEKEAYYIRHPFNLTQLPFADGSLLNYIKSEDRKQISGMTVPWLYVGSMFSTFCWHKEDHYTMSANYCHLGSTKKWYAIPACDCEKFESLCRKISPAYFDKQPGLLHQLVTLVSPEEIEKEQSDKPESKKVHIFSVDQGPNEFVITFPKVYHAGFNCGFNVNEAVNFTMPYWLEYGEQSIQEYRRVKKENVFNYYKLLRNIMDDNLASGGVQLTKSKEMFTEQVVSSMLKQSLRNYKNCVNKFGEVMKNDTLNKFLEGLPIEKYQNYVKEKLRREDERKTKRYHGRGDVYRMNPSRASEDYPDEYICHDCKSFVNFQWVEVDLLKELEGIQNALEVIEIKHEDNQQQLPTPNQTPEQVQKSKFGDFESEWTQIIRKAREESEEKDTRRRLRKHKSDVTGHHSLLGETTSSCKRMKLVSRMKHKRIKHANYGKIIFCMDCLSKELSHLNPDYLNRLKLSTTLYDDSNLMELQDYINNVLEPEINKTI</sequence>
<evidence type="ECO:0000256" key="4">
    <source>
        <dbReference type="ARBA" id="ARBA00022833"/>
    </source>
</evidence>
<dbReference type="PANTHER" id="PTHR10694">
    <property type="entry name" value="LYSINE-SPECIFIC DEMETHYLASE"/>
    <property type="match status" value="1"/>
</dbReference>
<dbReference type="GO" id="GO:0008270">
    <property type="term" value="F:zinc ion binding"/>
    <property type="evidence" value="ECO:0007669"/>
    <property type="project" value="UniProtKB-KW"/>
</dbReference>
<dbReference type="InterPro" id="IPR003347">
    <property type="entry name" value="JmjC_dom"/>
</dbReference>
<dbReference type="InterPro" id="IPR013083">
    <property type="entry name" value="Znf_RING/FYVE/PHD"/>
</dbReference>
<dbReference type="InterPro" id="IPR019786">
    <property type="entry name" value="Zinc_finger_PHD-type_CS"/>
</dbReference>
<evidence type="ECO:0000256" key="6">
    <source>
        <dbReference type="ARBA" id="ARBA00023242"/>
    </source>
</evidence>
<feature type="domain" description="PHD-type" evidence="9">
    <location>
        <begin position="199"/>
        <end position="249"/>
    </location>
</feature>
<evidence type="ECO:0000256" key="2">
    <source>
        <dbReference type="ARBA" id="ARBA00022723"/>
    </source>
</evidence>
<dbReference type="Pfam" id="PF00628">
    <property type="entry name" value="PHD"/>
    <property type="match status" value="1"/>
</dbReference>
<dbReference type="PROSITE" id="PS51183">
    <property type="entry name" value="JMJN"/>
    <property type="match status" value="1"/>
</dbReference>
<keyword evidence="3 7" id="KW-0863">Zinc-finger</keyword>
<evidence type="ECO:0000256" key="7">
    <source>
        <dbReference type="PROSITE-ProRule" id="PRU00146"/>
    </source>
</evidence>
<dbReference type="PROSITE" id="PS51184">
    <property type="entry name" value="JMJC"/>
    <property type="match status" value="1"/>
</dbReference>
<evidence type="ECO:0000256" key="1">
    <source>
        <dbReference type="ARBA" id="ARBA00004123"/>
    </source>
</evidence>
<dbReference type="InterPro" id="IPR001965">
    <property type="entry name" value="Znf_PHD"/>
</dbReference>
<dbReference type="GO" id="GO:0000785">
    <property type="term" value="C:chromatin"/>
    <property type="evidence" value="ECO:0007669"/>
    <property type="project" value="TreeGrafter"/>
</dbReference>
<proteinExistence type="predicted"/>
<comment type="subcellular location">
    <subcellularLocation>
        <location evidence="1">Nucleus</location>
    </subcellularLocation>
</comment>
<organism evidence="12 13">
    <name type="scientific">Eeniella nana</name>
    <name type="common">Yeast</name>
    <name type="synonym">Brettanomyces nanus</name>
    <dbReference type="NCBI Taxonomy" id="13502"/>
    <lineage>
        <taxon>Eukaryota</taxon>
        <taxon>Fungi</taxon>
        <taxon>Dikarya</taxon>
        <taxon>Ascomycota</taxon>
        <taxon>Saccharomycotina</taxon>
        <taxon>Pichiomycetes</taxon>
        <taxon>Pichiales</taxon>
        <taxon>Pichiaceae</taxon>
        <taxon>Brettanomyces</taxon>
    </lineage>
</organism>
<dbReference type="SMART" id="SM00558">
    <property type="entry name" value="JmjC"/>
    <property type="match status" value="1"/>
</dbReference>
<dbReference type="GeneID" id="62196777"/>
<keyword evidence="6" id="KW-0539">Nucleus</keyword>
<evidence type="ECO:0000256" key="3">
    <source>
        <dbReference type="ARBA" id="ARBA00022771"/>
    </source>
</evidence>
<evidence type="ECO:0000256" key="8">
    <source>
        <dbReference type="SAM" id="MobiDB-lite"/>
    </source>
</evidence>
<dbReference type="Gene3D" id="2.60.120.650">
    <property type="entry name" value="Cupin"/>
    <property type="match status" value="2"/>
</dbReference>
<name>A0A875S2Q2_EENNA</name>
<reference evidence="12" key="1">
    <citation type="submission" date="2020-10" db="EMBL/GenBank/DDBJ databases">
        <authorList>
            <person name="Roach M.J.R."/>
        </authorList>
    </citation>
    <scope>NUCLEOTIDE SEQUENCE</scope>
    <source>
        <strain evidence="12">CBS 1945</strain>
    </source>
</reference>
<accession>A0A875S2Q2</accession>
<evidence type="ECO:0000259" key="11">
    <source>
        <dbReference type="PROSITE" id="PS51184"/>
    </source>
</evidence>
<dbReference type="SMART" id="SM00249">
    <property type="entry name" value="PHD"/>
    <property type="match status" value="1"/>
</dbReference>
<dbReference type="SUPFAM" id="SSF51197">
    <property type="entry name" value="Clavaminate synthase-like"/>
    <property type="match status" value="1"/>
</dbReference>
<dbReference type="PROSITE" id="PS01359">
    <property type="entry name" value="ZF_PHD_1"/>
    <property type="match status" value="1"/>
</dbReference>
<feature type="region of interest" description="Disordered" evidence="8">
    <location>
        <begin position="721"/>
        <end position="746"/>
    </location>
</feature>
<keyword evidence="13" id="KW-1185">Reference proteome</keyword>
<dbReference type="KEGG" id="bnn:FOA43_003377"/>
<dbReference type="EMBL" id="CP064815">
    <property type="protein sequence ID" value="QPG75991.1"/>
    <property type="molecule type" value="Genomic_DNA"/>
</dbReference>
<evidence type="ECO:0000256" key="5">
    <source>
        <dbReference type="ARBA" id="ARBA00023004"/>
    </source>
</evidence>
<dbReference type="SMART" id="SM00545">
    <property type="entry name" value="JmjN"/>
    <property type="match status" value="1"/>
</dbReference>
<keyword evidence="5" id="KW-0408">Iron</keyword>
<dbReference type="Pfam" id="PF02375">
    <property type="entry name" value="JmjN"/>
    <property type="match status" value="1"/>
</dbReference>
<feature type="compositionally biased region" description="Basic residues" evidence="8">
    <location>
        <begin position="92"/>
        <end position="110"/>
    </location>
</feature>
<dbReference type="PROSITE" id="PS50016">
    <property type="entry name" value="ZF_PHD_2"/>
    <property type="match status" value="1"/>
</dbReference>
<evidence type="ECO:0000313" key="13">
    <source>
        <dbReference type="Proteomes" id="UP000662931"/>
    </source>
</evidence>
<feature type="domain" description="JmjN" evidence="10">
    <location>
        <begin position="7"/>
        <end position="50"/>
    </location>
</feature>
<dbReference type="GO" id="GO:0005634">
    <property type="term" value="C:nucleus"/>
    <property type="evidence" value="ECO:0007669"/>
    <property type="project" value="UniProtKB-SubCell"/>
</dbReference>
<protein>
    <submittedName>
        <fullName evidence="12">Uncharacterized protein</fullName>
    </submittedName>
</protein>
<dbReference type="PANTHER" id="PTHR10694:SF33">
    <property type="entry name" value="LYSINE-SPECIFIC DEMETHYLASE 5"/>
    <property type="match status" value="1"/>
</dbReference>
<gene>
    <name evidence="12" type="ORF">FOA43_003377</name>
</gene>
<evidence type="ECO:0000313" key="12">
    <source>
        <dbReference type="EMBL" id="QPG75991.1"/>
    </source>
</evidence>
<dbReference type="Proteomes" id="UP000662931">
    <property type="component" value="Chromosome 4"/>
</dbReference>
<dbReference type="OrthoDB" id="1678912at2759"/>
<dbReference type="RefSeq" id="XP_038779556.1">
    <property type="nucleotide sequence ID" value="XM_038923628.1"/>
</dbReference>
<dbReference type="SUPFAM" id="SSF57903">
    <property type="entry name" value="FYVE/PHD zinc finger"/>
    <property type="match status" value="1"/>
</dbReference>
<evidence type="ECO:0000259" key="10">
    <source>
        <dbReference type="PROSITE" id="PS51183"/>
    </source>
</evidence>
<dbReference type="Pfam" id="PF02373">
    <property type="entry name" value="JmjC"/>
    <property type="match status" value="1"/>
</dbReference>
<dbReference type="AlphaFoldDB" id="A0A875S2Q2"/>
<dbReference type="InterPro" id="IPR003349">
    <property type="entry name" value="JmjN"/>
</dbReference>
<feature type="domain" description="JmjC" evidence="11">
    <location>
        <begin position="349"/>
        <end position="527"/>
    </location>
</feature>
<dbReference type="GO" id="GO:0034647">
    <property type="term" value="F:histone H3K4me/H3K4me2/H3K4me3 demethylase activity"/>
    <property type="evidence" value="ECO:0007669"/>
    <property type="project" value="TreeGrafter"/>
</dbReference>
<keyword evidence="4" id="KW-0862">Zinc</keyword>
<dbReference type="Gene3D" id="3.30.40.10">
    <property type="entry name" value="Zinc/RING finger domain, C3HC4 (zinc finger)"/>
    <property type="match status" value="1"/>
</dbReference>
<dbReference type="InterPro" id="IPR019787">
    <property type="entry name" value="Znf_PHD-finger"/>
</dbReference>